<dbReference type="STRING" id="246404.A0A507EZI9"/>
<sequence>MRPFDAQARAQYTVVAAVTALILYLHLTTVFCVRVAMPRWILLLFNLGPVLVLVNYYLACFTDPGSPSPNYEPPPQTTALLIPIIDSTTDINSPSSSIHLTSSAYLQQQQDPFNESSTADRTTPFCHKCNAFKPPRTHHCSKSKRCILRMDHFCFLAGTCIGYANQAHFVRFLVWTTWACWALVGVYILRLETVFSAMVYGRSDGIPVGDGEVVVIGMNLAILTPVVSMVSMLCWNQLDLLVCNKTTIESINAMPTRAYRYKSGNFDLRENVWDLRSWIRNVEQVMGPKWSLWLVPDMRCVFHHGSLRKRNEDCVWLMEGHWFPISDELRERLEGKLNAK</sequence>
<evidence type="ECO:0000256" key="4">
    <source>
        <dbReference type="ARBA" id="ARBA00022989"/>
    </source>
</evidence>
<evidence type="ECO:0000313" key="12">
    <source>
        <dbReference type="EMBL" id="TPX69371.1"/>
    </source>
</evidence>
<keyword evidence="2 10" id="KW-0808">Transferase</keyword>
<evidence type="ECO:0000259" key="11">
    <source>
        <dbReference type="Pfam" id="PF01529"/>
    </source>
</evidence>
<dbReference type="PANTHER" id="PTHR12246">
    <property type="entry name" value="PALMITOYLTRANSFERASE ZDHHC16"/>
    <property type="match status" value="1"/>
</dbReference>
<comment type="catalytic activity">
    <reaction evidence="9 10">
        <text>L-cysteinyl-[protein] + hexadecanoyl-CoA = S-hexadecanoyl-L-cysteinyl-[protein] + CoA</text>
        <dbReference type="Rhea" id="RHEA:36683"/>
        <dbReference type="Rhea" id="RHEA-COMP:10131"/>
        <dbReference type="Rhea" id="RHEA-COMP:11032"/>
        <dbReference type="ChEBI" id="CHEBI:29950"/>
        <dbReference type="ChEBI" id="CHEBI:57287"/>
        <dbReference type="ChEBI" id="CHEBI:57379"/>
        <dbReference type="ChEBI" id="CHEBI:74151"/>
        <dbReference type="EC" id="2.3.1.225"/>
    </reaction>
</comment>
<reference evidence="12 13" key="1">
    <citation type="journal article" date="2019" name="Sci. Rep.">
        <title>Comparative genomics of chytrid fungi reveal insights into the obligate biotrophic and pathogenic lifestyle of Synchytrium endobioticum.</title>
        <authorList>
            <person name="van de Vossenberg B.T.L.H."/>
            <person name="Warris S."/>
            <person name="Nguyen H.D.T."/>
            <person name="van Gent-Pelzer M.P.E."/>
            <person name="Joly D.L."/>
            <person name="van de Geest H.C."/>
            <person name="Bonants P.J.M."/>
            <person name="Smith D.S."/>
            <person name="Levesque C.A."/>
            <person name="van der Lee T.A.J."/>
        </authorList>
    </citation>
    <scope>NUCLEOTIDE SEQUENCE [LARGE SCALE GENOMIC DNA]</scope>
    <source>
        <strain evidence="12 13">CBS 675.73</strain>
    </source>
</reference>
<dbReference type="GO" id="GO:0016020">
    <property type="term" value="C:membrane"/>
    <property type="evidence" value="ECO:0007669"/>
    <property type="project" value="UniProtKB-SubCell"/>
</dbReference>
<proteinExistence type="inferred from homology"/>
<dbReference type="Pfam" id="PF01529">
    <property type="entry name" value="DHHC"/>
    <property type="match status" value="1"/>
</dbReference>
<name>A0A507EZI9_9FUNG</name>
<comment type="caution">
    <text evidence="12">The sequence shown here is derived from an EMBL/GenBank/DDBJ whole genome shotgun (WGS) entry which is preliminary data.</text>
</comment>
<comment type="subcellular location">
    <subcellularLocation>
        <location evidence="1">Membrane</location>
        <topology evidence="1">Multi-pass membrane protein</topology>
    </subcellularLocation>
</comment>
<evidence type="ECO:0000256" key="7">
    <source>
        <dbReference type="ARBA" id="ARBA00023288"/>
    </source>
</evidence>
<feature type="transmembrane region" description="Helical" evidence="10">
    <location>
        <begin position="172"/>
        <end position="189"/>
    </location>
</feature>
<evidence type="ECO:0000256" key="6">
    <source>
        <dbReference type="ARBA" id="ARBA00023139"/>
    </source>
</evidence>
<evidence type="ECO:0000256" key="5">
    <source>
        <dbReference type="ARBA" id="ARBA00023136"/>
    </source>
</evidence>
<dbReference type="EC" id="2.3.1.225" evidence="10"/>
<evidence type="ECO:0000256" key="2">
    <source>
        <dbReference type="ARBA" id="ARBA00022679"/>
    </source>
</evidence>
<evidence type="ECO:0000256" key="1">
    <source>
        <dbReference type="ARBA" id="ARBA00004141"/>
    </source>
</evidence>
<dbReference type="InterPro" id="IPR001594">
    <property type="entry name" value="Palmitoyltrfase_DHHC"/>
</dbReference>
<protein>
    <recommendedName>
        <fullName evidence="10">Palmitoyltransferase</fullName>
        <ecNumber evidence="10">2.3.1.225</ecNumber>
    </recommendedName>
</protein>
<feature type="transmembrane region" description="Helical" evidence="10">
    <location>
        <begin position="12"/>
        <end position="33"/>
    </location>
</feature>
<dbReference type="AlphaFoldDB" id="A0A507EZI9"/>
<keyword evidence="6" id="KW-0564">Palmitate</keyword>
<keyword evidence="8 10" id="KW-0012">Acyltransferase</keyword>
<dbReference type="OrthoDB" id="331948at2759"/>
<feature type="transmembrane region" description="Helical" evidence="10">
    <location>
        <begin position="40"/>
        <end position="59"/>
    </location>
</feature>
<comment type="domain">
    <text evidence="10">The DHHC domain is required for palmitoyltransferase activity.</text>
</comment>
<organism evidence="12 13">
    <name type="scientific">Chytriomyces confervae</name>
    <dbReference type="NCBI Taxonomy" id="246404"/>
    <lineage>
        <taxon>Eukaryota</taxon>
        <taxon>Fungi</taxon>
        <taxon>Fungi incertae sedis</taxon>
        <taxon>Chytridiomycota</taxon>
        <taxon>Chytridiomycota incertae sedis</taxon>
        <taxon>Chytridiomycetes</taxon>
        <taxon>Chytridiales</taxon>
        <taxon>Chytriomycetaceae</taxon>
        <taxon>Chytriomyces</taxon>
    </lineage>
</organism>
<keyword evidence="13" id="KW-1185">Reference proteome</keyword>
<dbReference type="Proteomes" id="UP000320333">
    <property type="component" value="Unassembled WGS sequence"/>
</dbReference>
<dbReference type="PROSITE" id="PS50216">
    <property type="entry name" value="DHHC"/>
    <property type="match status" value="1"/>
</dbReference>
<evidence type="ECO:0000256" key="10">
    <source>
        <dbReference type="RuleBase" id="RU079119"/>
    </source>
</evidence>
<evidence type="ECO:0000256" key="8">
    <source>
        <dbReference type="ARBA" id="ARBA00023315"/>
    </source>
</evidence>
<keyword evidence="3 10" id="KW-0812">Transmembrane</keyword>
<dbReference type="EMBL" id="QEAP01000318">
    <property type="protein sequence ID" value="TPX69371.1"/>
    <property type="molecule type" value="Genomic_DNA"/>
</dbReference>
<dbReference type="InterPro" id="IPR039859">
    <property type="entry name" value="PFA4/ZDH16/20/ERF2-like"/>
</dbReference>
<evidence type="ECO:0000256" key="9">
    <source>
        <dbReference type="ARBA" id="ARBA00048048"/>
    </source>
</evidence>
<accession>A0A507EZI9</accession>
<gene>
    <name evidence="12" type="ORF">CcCBS67573_g06876</name>
</gene>
<keyword evidence="7" id="KW-0449">Lipoprotein</keyword>
<evidence type="ECO:0000256" key="3">
    <source>
        <dbReference type="ARBA" id="ARBA00022692"/>
    </source>
</evidence>
<dbReference type="GO" id="GO:0019706">
    <property type="term" value="F:protein-cysteine S-palmitoyltransferase activity"/>
    <property type="evidence" value="ECO:0007669"/>
    <property type="project" value="UniProtKB-EC"/>
</dbReference>
<keyword evidence="5 10" id="KW-0472">Membrane</keyword>
<feature type="domain" description="Palmitoyltransferase DHHC" evidence="11">
    <location>
        <begin position="124"/>
        <end position="252"/>
    </location>
</feature>
<comment type="similarity">
    <text evidence="10">Belongs to the DHHC palmitoyltransferase family.</text>
</comment>
<keyword evidence="4 10" id="KW-1133">Transmembrane helix</keyword>
<evidence type="ECO:0000313" key="13">
    <source>
        <dbReference type="Proteomes" id="UP000320333"/>
    </source>
</evidence>